<reference evidence="4" key="1">
    <citation type="submission" date="2021-01" db="EMBL/GenBank/DDBJ databases">
        <authorList>
            <person name="Bezrukov I."/>
        </authorList>
    </citation>
    <scope>NUCLEOTIDE SEQUENCE</scope>
</reference>
<dbReference type="CDD" id="cd00132">
    <property type="entry name" value="CRIB"/>
    <property type="match status" value="1"/>
</dbReference>
<dbReference type="InterPro" id="IPR000195">
    <property type="entry name" value="Rab-GAP-TBC_dom"/>
</dbReference>
<dbReference type="FunFam" id="3.90.810.10:FF:000029">
    <property type="entry name" value="Elongation factor Ts, mitochondrial"/>
    <property type="match status" value="1"/>
</dbReference>
<sequence>MICCGFMWKSGGEDLQGFYPVRSECVADVPRTRFKSRAGKTLSARKWHAAFTEDGHLDMERVLRRIQRGGIHPSIKGEVWEFLLGGYDPDSTFEERNKLRNHRREQYYGWKEECRNMVPLVGSGKFVTMAVVAEDGQPLEESSVEDQGWLVKTAITDKRVLQWMLVLSQIGLDVVRTDRYLCFYESESNQARLWDILSIYTWLNPDIGYVQGMNDICSPMIILLEEEADAFWCFERAMRRLRENFRTTATSMGVQTQLGMLSQVIKTVDPRLHQHLEDLDGGEYLFAIRMLMVLFRREFSFLDALYLWELMWAMEYNPNKFASYEEPQNINNSSGQDPRLLKQYGKFERKYIKNGQNEQHNTLAVFVVASVLETKNKRLLKEAKGLDDVVQILGGIAAIEGEKEPEMQIGNPTDVKHVAHIGWDGPSDNATAPSWMNDFKSSPGMESTTQLFGEDDSSVKCQSEFGGRSRDLPKLPKSTRKSSSEKGSPTKEKSDKTKRRTSNKGTSSSRRTKDEDSTSSSRRPKDEDSTSSSRRTKDEDSSWSQHSVGLPEIPKKSKRKKSKEGGNGGSSRSSRISEADKMSDYMSDTGSVRSIPQFEDDRNGF</sequence>
<dbReference type="PANTHER" id="PTHR22957">
    <property type="entry name" value="TBC1 DOMAIN FAMILY MEMBER GTPASE-ACTIVATING PROTEIN"/>
    <property type="match status" value="1"/>
</dbReference>
<dbReference type="SMART" id="SM00285">
    <property type="entry name" value="PBD"/>
    <property type="match status" value="1"/>
</dbReference>
<evidence type="ECO:0000259" key="3">
    <source>
        <dbReference type="PROSITE" id="PS50108"/>
    </source>
</evidence>
<evidence type="ECO:0000259" key="2">
    <source>
        <dbReference type="PROSITE" id="PS50086"/>
    </source>
</evidence>
<dbReference type="SUPFAM" id="SSF47923">
    <property type="entry name" value="Ypt/Rab-GAP domain of gyp1p"/>
    <property type="match status" value="2"/>
</dbReference>
<dbReference type="SMART" id="SM00164">
    <property type="entry name" value="TBC"/>
    <property type="match status" value="1"/>
</dbReference>
<proteinExistence type="predicted"/>
<gene>
    <name evidence="4" type="ORF">AARE701A_LOCUS18216</name>
</gene>
<dbReference type="Gene3D" id="1.10.8.270">
    <property type="entry name" value="putative rabgap domain of human tbc1 domain family member 14 like domains"/>
    <property type="match status" value="1"/>
</dbReference>
<dbReference type="GO" id="GO:0005096">
    <property type="term" value="F:GTPase activator activity"/>
    <property type="evidence" value="ECO:0007669"/>
    <property type="project" value="TreeGrafter"/>
</dbReference>
<dbReference type="Pfam" id="PF00786">
    <property type="entry name" value="PBD"/>
    <property type="match status" value="1"/>
</dbReference>
<dbReference type="PANTHER" id="PTHR22957:SF533">
    <property type="entry name" value="TBC1 DOMAIN FAMILY MEMBER 15-LIKE ISOFORM X1"/>
    <property type="match status" value="1"/>
</dbReference>
<evidence type="ECO:0000313" key="5">
    <source>
        <dbReference type="Proteomes" id="UP000682877"/>
    </source>
</evidence>
<keyword evidence="5" id="KW-1185">Reference proteome</keyword>
<dbReference type="InterPro" id="IPR035969">
    <property type="entry name" value="Rab-GAP_TBC_sf"/>
</dbReference>
<protein>
    <recommendedName>
        <fullName evidence="6">Ypt/Rab-GAP domain of gyp1p superfamily protein</fullName>
    </recommendedName>
</protein>
<feature type="domain" description="Rab-GAP TBC" evidence="2">
    <location>
        <begin position="70"/>
        <end position="315"/>
    </location>
</feature>
<feature type="region of interest" description="Disordered" evidence="1">
    <location>
        <begin position="419"/>
        <end position="605"/>
    </location>
</feature>
<dbReference type="EMBL" id="LR999457">
    <property type="protein sequence ID" value="CAE6171401.1"/>
    <property type="molecule type" value="Genomic_DNA"/>
</dbReference>
<dbReference type="PROSITE" id="PS50108">
    <property type="entry name" value="CRIB"/>
    <property type="match status" value="1"/>
</dbReference>
<dbReference type="Proteomes" id="UP000682877">
    <property type="component" value="Chromosome 7"/>
</dbReference>
<dbReference type="PROSITE" id="PS50086">
    <property type="entry name" value="TBC_RABGAP"/>
    <property type="match status" value="1"/>
</dbReference>
<dbReference type="Pfam" id="PF00566">
    <property type="entry name" value="RabGAP-TBC"/>
    <property type="match status" value="1"/>
</dbReference>
<dbReference type="AlphaFoldDB" id="A0A8S2B033"/>
<evidence type="ECO:0008006" key="6">
    <source>
        <dbReference type="Google" id="ProtNLM"/>
    </source>
</evidence>
<evidence type="ECO:0000313" key="4">
    <source>
        <dbReference type="EMBL" id="CAE6171401.1"/>
    </source>
</evidence>
<accession>A0A8S2B033</accession>
<feature type="domain" description="CRIB" evidence="3">
    <location>
        <begin position="409"/>
        <end position="422"/>
    </location>
</feature>
<dbReference type="InterPro" id="IPR000095">
    <property type="entry name" value="CRIB_dom"/>
</dbReference>
<feature type="compositionally biased region" description="Basic and acidic residues" evidence="1">
    <location>
        <begin position="482"/>
        <end position="495"/>
    </location>
</feature>
<dbReference type="FunFam" id="1.10.8.270:FF:000021">
    <property type="entry name" value="Ypt/Rab-GAP domain of gyp1p superfamily protein"/>
    <property type="match status" value="1"/>
</dbReference>
<dbReference type="Gene3D" id="3.90.810.10">
    <property type="entry name" value="CRIB domain"/>
    <property type="match status" value="1"/>
</dbReference>
<organism evidence="4 5">
    <name type="scientific">Arabidopsis arenosa</name>
    <name type="common">Sand rock-cress</name>
    <name type="synonym">Cardaminopsis arenosa</name>
    <dbReference type="NCBI Taxonomy" id="38785"/>
    <lineage>
        <taxon>Eukaryota</taxon>
        <taxon>Viridiplantae</taxon>
        <taxon>Streptophyta</taxon>
        <taxon>Embryophyta</taxon>
        <taxon>Tracheophyta</taxon>
        <taxon>Spermatophyta</taxon>
        <taxon>Magnoliopsida</taxon>
        <taxon>eudicotyledons</taxon>
        <taxon>Gunneridae</taxon>
        <taxon>Pentapetalae</taxon>
        <taxon>rosids</taxon>
        <taxon>malvids</taxon>
        <taxon>Brassicales</taxon>
        <taxon>Brassicaceae</taxon>
        <taxon>Camelineae</taxon>
        <taxon>Arabidopsis</taxon>
    </lineage>
</organism>
<dbReference type="InterPro" id="IPR036936">
    <property type="entry name" value="CRIB_dom_sf"/>
</dbReference>
<evidence type="ECO:0000256" key="1">
    <source>
        <dbReference type="SAM" id="MobiDB-lite"/>
    </source>
</evidence>
<name>A0A8S2B033_ARAAE</name>
<dbReference type="Gene3D" id="1.10.472.80">
    <property type="entry name" value="Ypt/Rab-GAP domain of gyp1p, domain 3"/>
    <property type="match status" value="1"/>
</dbReference>